<dbReference type="InterPro" id="IPR016039">
    <property type="entry name" value="Thiolase-like"/>
</dbReference>
<comment type="caution">
    <text evidence="5">The sequence shown here is derived from an EMBL/GenBank/DDBJ whole genome shotgun (WGS) entry which is preliminary data.</text>
</comment>
<dbReference type="Proteomes" id="UP001182991">
    <property type="component" value="Unassembled WGS sequence"/>
</dbReference>
<evidence type="ECO:0000256" key="2">
    <source>
        <dbReference type="ARBA" id="ARBA00022679"/>
    </source>
</evidence>
<sequence length="378" mass="41108">MRKVYLGNHQIISPLGFSSKENIDAVKQGKSAMQNYTSPIIGAYIAGKILEKNLQEHFKPLAKNEAYTKLEKMMILAVAEVLQSHQEIKKEKIAFIIATTKGNIDALAEENPFSKKRAKLSQLAKTLQQYFGFSTPPILVSNACISGGLAVSVAKKLIQNKTYDHAVVVGGDLVSEFTLTGFHSFQALAKNICQPFSKERTGINIGEAAAAVWVTSVKPKEKPIQIIGEATANDANHISGPSRTGEGLFLSVEKALQEANILTSEIDYISAHGTATLFNDEMESIAFHRLGLQNTPLNSFKAYYGHTLGASALLELIFSHVSLQENMVFKSLGYTSQGTSKTLNMITKTAHQPLQIALKTASGFGGCNFAILLKKETE</sequence>
<accession>A0ABU2KI42</accession>
<dbReference type="InterPro" id="IPR000794">
    <property type="entry name" value="Beta-ketoacyl_synthase"/>
</dbReference>
<dbReference type="PANTHER" id="PTHR11712:SF320">
    <property type="entry name" value="BETA-KETOACYL SYNTHASE"/>
    <property type="match status" value="1"/>
</dbReference>
<reference evidence="6" key="1">
    <citation type="submission" date="2023-07" db="EMBL/GenBank/DDBJ databases">
        <title>Isolating and identifying novel microbial strains from the Mariana Trench.</title>
        <authorList>
            <person name="Fu H."/>
        </authorList>
    </citation>
    <scope>NUCLEOTIDE SEQUENCE [LARGE SCALE GENOMIC DNA]</scope>
    <source>
        <strain evidence="6">T-y2</strain>
    </source>
</reference>
<evidence type="ECO:0000313" key="6">
    <source>
        <dbReference type="Proteomes" id="UP001182991"/>
    </source>
</evidence>
<dbReference type="Pfam" id="PF02801">
    <property type="entry name" value="Ketoacyl-synt_C"/>
    <property type="match status" value="1"/>
</dbReference>
<proteinExistence type="inferred from homology"/>
<dbReference type="EMBL" id="JAVRBG010000005">
    <property type="protein sequence ID" value="MDT0294382.1"/>
    <property type="molecule type" value="Genomic_DNA"/>
</dbReference>
<evidence type="ECO:0000259" key="4">
    <source>
        <dbReference type="PROSITE" id="PS52004"/>
    </source>
</evidence>
<evidence type="ECO:0000313" key="5">
    <source>
        <dbReference type="EMBL" id="MDT0294382.1"/>
    </source>
</evidence>
<gene>
    <name evidence="5" type="ORF">RLT85_07015</name>
</gene>
<dbReference type="InterPro" id="IPR020841">
    <property type="entry name" value="PKS_Beta-ketoAc_synthase_dom"/>
</dbReference>
<name>A0ABU2KI42_9FLAO</name>
<dbReference type="InterPro" id="IPR014030">
    <property type="entry name" value="Ketoacyl_synth_N"/>
</dbReference>
<evidence type="ECO:0000256" key="1">
    <source>
        <dbReference type="ARBA" id="ARBA00008467"/>
    </source>
</evidence>
<feature type="domain" description="Ketosynthase family 3 (KS3)" evidence="4">
    <location>
        <begin position="1"/>
        <end position="375"/>
    </location>
</feature>
<dbReference type="SUPFAM" id="SSF53901">
    <property type="entry name" value="Thiolase-like"/>
    <property type="match status" value="1"/>
</dbReference>
<keyword evidence="6" id="KW-1185">Reference proteome</keyword>
<dbReference type="Pfam" id="PF00109">
    <property type="entry name" value="ketoacyl-synt"/>
    <property type="match status" value="1"/>
</dbReference>
<dbReference type="Gene3D" id="3.40.47.10">
    <property type="match status" value="2"/>
</dbReference>
<keyword evidence="2 3" id="KW-0808">Transferase</keyword>
<protein>
    <submittedName>
        <fullName evidence="5">Beta-ketoacyl synthase N-terminal-like domain-containing protein</fullName>
    </submittedName>
</protein>
<comment type="similarity">
    <text evidence="1 3">Belongs to the thiolase-like superfamily. Beta-ketoacyl-ACP synthases family.</text>
</comment>
<dbReference type="PROSITE" id="PS52004">
    <property type="entry name" value="KS3_2"/>
    <property type="match status" value="1"/>
</dbReference>
<organism evidence="5 6">
    <name type="scientific">Mesonia ostreae</name>
    <dbReference type="NCBI Taxonomy" id="861110"/>
    <lineage>
        <taxon>Bacteria</taxon>
        <taxon>Pseudomonadati</taxon>
        <taxon>Bacteroidota</taxon>
        <taxon>Flavobacteriia</taxon>
        <taxon>Flavobacteriales</taxon>
        <taxon>Flavobacteriaceae</taxon>
        <taxon>Mesonia</taxon>
    </lineage>
</organism>
<dbReference type="PANTHER" id="PTHR11712">
    <property type="entry name" value="POLYKETIDE SYNTHASE-RELATED"/>
    <property type="match status" value="1"/>
</dbReference>
<dbReference type="InterPro" id="IPR014031">
    <property type="entry name" value="Ketoacyl_synth_C"/>
</dbReference>
<evidence type="ECO:0000256" key="3">
    <source>
        <dbReference type="RuleBase" id="RU003694"/>
    </source>
</evidence>
<dbReference type="RefSeq" id="WP_311401332.1">
    <property type="nucleotide sequence ID" value="NZ_JAVRBG010000005.1"/>
</dbReference>